<evidence type="ECO:0000256" key="5">
    <source>
        <dbReference type="ARBA" id="ARBA00022756"/>
    </source>
</evidence>
<feature type="binding site" evidence="8">
    <location>
        <position position="56"/>
    </location>
    <ligand>
        <name>Mg(2+)</name>
        <dbReference type="ChEBI" id="CHEBI:18420"/>
    </ligand>
</feature>
<comment type="function">
    <text evidence="8">Catalyzes a mechanistically unusual reaction, the ATP-dependent insertion of CO2 between the N7 and N8 nitrogen atoms of 7,8-diaminopelargonic acid (DAPA, also called 7,8-diammoniononanoate) to form a ureido ring.</text>
</comment>
<dbReference type="InterPro" id="IPR027417">
    <property type="entry name" value="P-loop_NTPase"/>
</dbReference>
<evidence type="ECO:0000256" key="6">
    <source>
        <dbReference type="ARBA" id="ARBA00022840"/>
    </source>
</evidence>
<feature type="binding site" evidence="8">
    <location>
        <position position="18"/>
    </location>
    <ligand>
        <name>Mg(2+)</name>
        <dbReference type="ChEBI" id="CHEBI:18420"/>
    </ligand>
</feature>
<evidence type="ECO:0000256" key="3">
    <source>
        <dbReference type="ARBA" id="ARBA00022723"/>
    </source>
</evidence>
<comment type="similarity">
    <text evidence="8">Belongs to the dethiobiotin synthetase family.</text>
</comment>
<feature type="binding site" evidence="8">
    <location>
        <position position="56"/>
    </location>
    <ligand>
        <name>ATP</name>
        <dbReference type="ChEBI" id="CHEBI:30616"/>
    </ligand>
</feature>
<evidence type="ECO:0000256" key="8">
    <source>
        <dbReference type="HAMAP-Rule" id="MF_00336"/>
    </source>
</evidence>
<dbReference type="GO" id="GO:0042803">
    <property type="term" value="F:protein homodimerization activity"/>
    <property type="evidence" value="ECO:0007669"/>
    <property type="project" value="UniProtKB-ARBA"/>
</dbReference>
<dbReference type="Gene3D" id="3.40.50.300">
    <property type="entry name" value="P-loop containing nucleotide triphosphate hydrolases"/>
    <property type="match status" value="1"/>
</dbReference>
<comment type="subunit">
    <text evidence="8">Homodimer.</text>
</comment>
<dbReference type="GO" id="GO:0000287">
    <property type="term" value="F:magnesium ion binding"/>
    <property type="evidence" value="ECO:0007669"/>
    <property type="project" value="UniProtKB-UniRule"/>
</dbReference>
<evidence type="ECO:0000313" key="9">
    <source>
        <dbReference type="EMBL" id="MBE9396494.1"/>
    </source>
</evidence>
<dbReference type="EC" id="6.3.3.3" evidence="8"/>
<feature type="binding site" evidence="8">
    <location>
        <begin position="118"/>
        <end position="121"/>
    </location>
    <ligand>
        <name>ATP</name>
        <dbReference type="ChEBI" id="CHEBI:30616"/>
    </ligand>
</feature>
<dbReference type="UniPathway" id="UPA00078">
    <property type="reaction ID" value="UER00161"/>
</dbReference>
<feature type="binding site" evidence="8">
    <location>
        <position position="118"/>
    </location>
    <ligand>
        <name>Mg(2+)</name>
        <dbReference type="ChEBI" id="CHEBI:18420"/>
    </ligand>
</feature>
<comment type="catalytic activity">
    <reaction evidence="8">
        <text>(7R,8S)-7,8-diammoniononanoate + CO2 + ATP = (4R,5S)-dethiobiotin + ADP + phosphate + 3 H(+)</text>
        <dbReference type="Rhea" id="RHEA:15805"/>
        <dbReference type="ChEBI" id="CHEBI:15378"/>
        <dbReference type="ChEBI" id="CHEBI:16526"/>
        <dbReference type="ChEBI" id="CHEBI:30616"/>
        <dbReference type="ChEBI" id="CHEBI:43474"/>
        <dbReference type="ChEBI" id="CHEBI:149469"/>
        <dbReference type="ChEBI" id="CHEBI:149473"/>
        <dbReference type="ChEBI" id="CHEBI:456216"/>
        <dbReference type="EC" id="6.3.3.3"/>
    </reaction>
</comment>
<comment type="caution">
    <text evidence="9">The sequence shown here is derived from an EMBL/GenBank/DDBJ whole genome shotgun (WGS) entry which is preliminary data.</text>
</comment>
<protein>
    <recommendedName>
        <fullName evidence="8">ATP-dependent dethiobiotin synthetase BioD</fullName>
        <ecNumber evidence="8">6.3.3.3</ecNumber>
    </recommendedName>
    <alternativeName>
        <fullName evidence="8">DTB synthetase</fullName>
        <shortName evidence="8">DTBS</shortName>
    </alternativeName>
    <alternativeName>
        <fullName evidence="8">Dethiobiotin synthase</fullName>
    </alternativeName>
</protein>
<keyword evidence="10" id="KW-1185">Reference proteome</keyword>
<dbReference type="GO" id="GO:0004141">
    <property type="term" value="F:dethiobiotin synthase activity"/>
    <property type="evidence" value="ECO:0007669"/>
    <property type="project" value="UniProtKB-UniRule"/>
</dbReference>
<keyword evidence="7 8" id="KW-0460">Magnesium</keyword>
<keyword evidence="3 8" id="KW-0479">Metal-binding</keyword>
<dbReference type="SUPFAM" id="SSF52540">
    <property type="entry name" value="P-loop containing nucleoside triphosphate hydrolases"/>
    <property type="match status" value="1"/>
</dbReference>
<dbReference type="NCBIfam" id="TIGR00347">
    <property type="entry name" value="bioD"/>
    <property type="match status" value="1"/>
</dbReference>
<dbReference type="HAMAP" id="MF_00336">
    <property type="entry name" value="BioD"/>
    <property type="match status" value="1"/>
</dbReference>
<dbReference type="EMBL" id="JADEYS010000003">
    <property type="protein sequence ID" value="MBE9396494.1"/>
    <property type="molecule type" value="Genomic_DNA"/>
</dbReference>
<feature type="binding site" evidence="8">
    <location>
        <begin position="14"/>
        <end position="19"/>
    </location>
    <ligand>
        <name>ATP</name>
        <dbReference type="ChEBI" id="CHEBI:30616"/>
    </ligand>
</feature>
<comment type="cofactor">
    <cofactor evidence="8">
        <name>Mg(2+)</name>
        <dbReference type="ChEBI" id="CHEBI:18420"/>
    </cofactor>
</comment>
<gene>
    <name evidence="8 9" type="primary">bioD</name>
    <name evidence="9" type="ORF">IOQ59_04380</name>
</gene>
<feature type="active site" evidence="8">
    <location>
        <position position="39"/>
    </location>
</feature>
<reference evidence="9" key="1">
    <citation type="submission" date="2020-10" db="EMBL/GenBank/DDBJ databases">
        <title>Bacterium isolated from coastal waters sediment.</title>
        <authorList>
            <person name="Chen R.-J."/>
            <person name="Lu D.-C."/>
            <person name="Zhu K.-L."/>
            <person name="Du Z.-J."/>
        </authorList>
    </citation>
    <scope>NUCLEOTIDE SEQUENCE</scope>
    <source>
        <strain evidence="9">N1Y112</strain>
    </source>
</reference>
<feature type="binding site" evidence="8">
    <location>
        <begin position="207"/>
        <end position="209"/>
    </location>
    <ligand>
        <name>ATP</name>
        <dbReference type="ChEBI" id="CHEBI:30616"/>
    </ligand>
</feature>
<evidence type="ECO:0000256" key="4">
    <source>
        <dbReference type="ARBA" id="ARBA00022741"/>
    </source>
</evidence>
<organism evidence="9 10">
    <name type="scientific">Pontibacterium sinense</name>
    <dbReference type="NCBI Taxonomy" id="2781979"/>
    <lineage>
        <taxon>Bacteria</taxon>
        <taxon>Pseudomonadati</taxon>
        <taxon>Pseudomonadota</taxon>
        <taxon>Gammaproteobacteria</taxon>
        <taxon>Oceanospirillales</taxon>
        <taxon>Oceanospirillaceae</taxon>
        <taxon>Pontibacterium</taxon>
    </lineage>
</organism>
<keyword evidence="1 8" id="KW-0963">Cytoplasm</keyword>
<keyword evidence="6 8" id="KW-0067">ATP-binding</keyword>
<dbReference type="PANTHER" id="PTHR43210:SF5">
    <property type="entry name" value="DETHIOBIOTIN SYNTHETASE"/>
    <property type="match status" value="1"/>
</dbReference>
<dbReference type="PIRSF" id="PIRSF006755">
    <property type="entry name" value="DTB_synth"/>
    <property type="match status" value="1"/>
</dbReference>
<dbReference type="FunFam" id="3.40.50.300:FF:000292">
    <property type="entry name" value="ATP-dependent dethiobiotin synthetase BioD"/>
    <property type="match status" value="1"/>
</dbReference>
<dbReference type="CDD" id="cd03109">
    <property type="entry name" value="DTBS"/>
    <property type="match status" value="1"/>
</dbReference>
<evidence type="ECO:0000256" key="2">
    <source>
        <dbReference type="ARBA" id="ARBA00022598"/>
    </source>
</evidence>
<dbReference type="RefSeq" id="WP_193952042.1">
    <property type="nucleotide sequence ID" value="NZ_JADEYS010000003.1"/>
</dbReference>
<accession>A0A8J7JYI0</accession>
<evidence type="ECO:0000313" key="10">
    <source>
        <dbReference type="Proteomes" id="UP000640333"/>
    </source>
</evidence>
<evidence type="ECO:0000256" key="1">
    <source>
        <dbReference type="ARBA" id="ARBA00022490"/>
    </source>
</evidence>
<dbReference type="Pfam" id="PF13500">
    <property type="entry name" value="AAA_26"/>
    <property type="match status" value="1"/>
</dbReference>
<dbReference type="Proteomes" id="UP000640333">
    <property type="component" value="Unassembled WGS sequence"/>
</dbReference>
<dbReference type="GO" id="GO:0005829">
    <property type="term" value="C:cytosol"/>
    <property type="evidence" value="ECO:0007669"/>
    <property type="project" value="TreeGrafter"/>
</dbReference>
<name>A0A8J7JYI0_9GAMM</name>
<feature type="binding site" evidence="8">
    <location>
        <begin position="178"/>
        <end position="179"/>
    </location>
    <ligand>
        <name>ATP</name>
        <dbReference type="ChEBI" id="CHEBI:30616"/>
    </ligand>
</feature>
<evidence type="ECO:0000256" key="7">
    <source>
        <dbReference type="ARBA" id="ARBA00022842"/>
    </source>
</evidence>
<dbReference type="InterPro" id="IPR004472">
    <property type="entry name" value="DTB_synth_BioD"/>
</dbReference>
<comment type="caution">
    <text evidence="8">Lacks conserved residue(s) required for the propagation of feature annotation.</text>
</comment>
<comment type="subcellular location">
    <subcellularLocation>
        <location evidence="8">Cytoplasm</location>
    </subcellularLocation>
</comment>
<proteinExistence type="inferred from homology"/>
<keyword evidence="2 8" id="KW-0436">Ligase</keyword>
<sequence length="229" mass="24526">MAKRSFFITGTDTDAGKTIVTAGLLAAANKAGKRTIGLKPVAAGCEDTPEGLRNSDAVLLQETASVKLSYDQVNPIAFAPAIAPHIAAMREGRMMSGDRIAAYCRGAMMQPADLVLVEGAGGWRVPLSYRETMAQIPKSLQVPVILVVGMKLGCINHALMSAESISRDGIPLAGWIANRVDADMECYEENRDTIANMLRAPMLAEIPHVTEPTPDNIAEFIDIDRLFSG</sequence>
<comment type="pathway">
    <text evidence="8">Cofactor biosynthesis; biotin biosynthesis; biotin from 7,8-diaminononanoate: step 1/2.</text>
</comment>
<dbReference type="AlphaFoldDB" id="A0A8J7JYI0"/>
<dbReference type="GO" id="GO:0005524">
    <property type="term" value="F:ATP binding"/>
    <property type="evidence" value="ECO:0007669"/>
    <property type="project" value="UniProtKB-UniRule"/>
</dbReference>
<keyword evidence="4 8" id="KW-0547">Nucleotide-binding</keyword>
<dbReference type="PANTHER" id="PTHR43210">
    <property type="entry name" value="DETHIOBIOTIN SYNTHETASE"/>
    <property type="match status" value="1"/>
</dbReference>
<keyword evidence="5 8" id="KW-0093">Biotin biosynthesis</keyword>
<dbReference type="GO" id="GO:0009102">
    <property type="term" value="P:biotin biosynthetic process"/>
    <property type="evidence" value="ECO:0007669"/>
    <property type="project" value="UniProtKB-UniRule"/>
</dbReference>